<name>A0A5K7ZJ15_9BACT</name>
<dbReference type="Proteomes" id="UP000425960">
    <property type="component" value="Chromosome"/>
</dbReference>
<sequence>MRLKCPACRTSAGADAWAAEAHVEDALKLCLTLPSVIDDRILYYLALFRPRSGRPMNWLTTRNHIDALKKLVDPAYIKWDRQPERANSPLAWAAAMDRAIAHPNLDLPLKDHNWLRKVAYGIAGEMARNRELLRMPEERGGHRRENPAPSRYNMPVCAACGMQANNIEKGAACPFCGKIA</sequence>
<gene>
    <name evidence="1" type="ORF">DSCO28_07610</name>
</gene>
<evidence type="ECO:0000313" key="1">
    <source>
        <dbReference type="EMBL" id="BBO80195.1"/>
    </source>
</evidence>
<protein>
    <submittedName>
        <fullName evidence="1">Uncharacterized protein</fullName>
    </submittedName>
</protein>
<dbReference type="RefSeq" id="WP_155321214.1">
    <property type="nucleotide sequence ID" value="NZ_AP021876.1"/>
</dbReference>
<organism evidence="1 2">
    <name type="scientific">Desulfosarcina ovata subsp. sediminis</name>
    <dbReference type="NCBI Taxonomy" id="885957"/>
    <lineage>
        <taxon>Bacteria</taxon>
        <taxon>Pseudomonadati</taxon>
        <taxon>Thermodesulfobacteriota</taxon>
        <taxon>Desulfobacteria</taxon>
        <taxon>Desulfobacterales</taxon>
        <taxon>Desulfosarcinaceae</taxon>
        <taxon>Desulfosarcina</taxon>
    </lineage>
</organism>
<accession>A0A5K7ZJ15</accession>
<dbReference type="EMBL" id="AP021876">
    <property type="protein sequence ID" value="BBO80195.1"/>
    <property type="molecule type" value="Genomic_DNA"/>
</dbReference>
<dbReference type="AlphaFoldDB" id="A0A5K7ZJ15"/>
<reference evidence="1 2" key="1">
    <citation type="submission" date="2019-11" db="EMBL/GenBank/DDBJ databases">
        <title>Comparative genomics of hydrocarbon-degrading Desulfosarcina strains.</title>
        <authorList>
            <person name="Watanabe M."/>
            <person name="Kojima H."/>
            <person name="Fukui M."/>
        </authorList>
    </citation>
    <scope>NUCLEOTIDE SEQUENCE [LARGE SCALE GENOMIC DNA]</scope>
    <source>
        <strain evidence="1 2">28bB2T</strain>
    </source>
</reference>
<dbReference type="KEGG" id="dov:DSCO28_07610"/>
<evidence type="ECO:0000313" key="2">
    <source>
        <dbReference type="Proteomes" id="UP000425960"/>
    </source>
</evidence>
<proteinExistence type="predicted"/>